<sequence length="108" mass="12295">MIFSPTYYLSLFRAPGYIIKELERLRKNFFWGNTPSHKKIPWVAWCRITAPKGNGGLGTGSLRAANLALISKWGWRFKMNNSAIWASVIQAIHSSNRIHDISNDGIDF</sequence>
<reference evidence="1 2" key="1">
    <citation type="submission" date="2024-04" db="EMBL/GenBank/DDBJ databases">
        <title>The reference genome of an endangered Asteraceae, Deinandra increscens subsp. villosa, native to the Central Coast of California.</title>
        <authorList>
            <person name="Guilliams M."/>
            <person name="Hasenstab-Lehman K."/>
            <person name="Meyer R."/>
            <person name="Mcevoy S."/>
        </authorList>
    </citation>
    <scope>NUCLEOTIDE SEQUENCE [LARGE SCALE GENOMIC DNA]</scope>
    <source>
        <tissue evidence="1">Leaf</tissue>
    </source>
</reference>
<dbReference type="EMBL" id="JBCNJP010000008">
    <property type="protein sequence ID" value="KAK9073954.1"/>
    <property type="molecule type" value="Genomic_DNA"/>
</dbReference>
<accession>A0AAP0DFH3</accession>
<organism evidence="1 2">
    <name type="scientific">Deinandra increscens subsp. villosa</name>
    <dbReference type="NCBI Taxonomy" id="3103831"/>
    <lineage>
        <taxon>Eukaryota</taxon>
        <taxon>Viridiplantae</taxon>
        <taxon>Streptophyta</taxon>
        <taxon>Embryophyta</taxon>
        <taxon>Tracheophyta</taxon>
        <taxon>Spermatophyta</taxon>
        <taxon>Magnoliopsida</taxon>
        <taxon>eudicotyledons</taxon>
        <taxon>Gunneridae</taxon>
        <taxon>Pentapetalae</taxon>
        <taxon>asterids</taxon>
        <taxon>campanulids</taxon>
        <taxon>Asterales</taxon>
        <taxon>Asteraceae</taxon>
        <taxon>Asteroideae</taxon>
        <taxon>Heliantheae alliance</taxon>
        <taxon>Madieae</taxon>
        <taxon>Madiinae</taxon>
        <taxon>Deinandra</taxon>
    </lineage>
</organism>
<dbReference type="PANTHER" id="PTHR33116:SF78">
    <property type="entry name" value="OS12G0587133 PROTEIN"/>
    <property type="match status" value="1"/>
</dbReference>
<gene>
    <name evidence="1" type="ORF">SSX86_006548</name>
</gene>
<keyword evidence="2" id="KW-1185">Reference proteome</keyword>
<proteinExistence type="predicted"/>
<dbReference type="Proteomes" id="UP001408789">
    <property type="component" value="Unassembled WGS sequence"/>
</dbReference>
<evidence type="ECO:0000313" key="2">
    <source>
        <dbReference type="Proteomes" id="UP001408789"/>
    </source>
</evidence>
<comment type="caution">
    <text evidence="1">The sequence shown here is derived from an EMBL/GenBank/DDBJ whole genome shotgun (WGS) entry which is preliminary data.</text>
</comment>
<dbReference type="PANTHER" id="PTHR33116">
    <property type="entry name" value="REVERSE TRANSCRIPTASE ZINC-BINDING DOMAIN-CONTAINING PROTEIN-RELATED-RELATED"/>
    <property type="match status" value="1"/>
</dbReference>
<name>A0AAP0DFH3_9ASTR</name>
<evidence type="ECO:0000313" key="1">
    <source>
        <dbReference type="EMBL" id="KAK9073954.1"/>
    </source>
</evidence>
<protein>
    <submittedName>
        <fullName evidence="1">Uncharacterized protein</fullName>
    </submittedName>
</protein>
<dbReference type="AlphaFoldDB" id="A0AAP0DFH3"/>